<evidence type="ECO:0000256" key="1">
    <source>
        <dbReference type="SAM" id="Phobius"/>
    </source>
</evidence>
<organism evidence="2">
    <name type="scientific">mine drainage metagenome</name>
    <dbReference type="NCBI Taxonomy" id="410659"/>
    <lineage>
        <taxon>unclassified sequences</taxon>
        <taxon>metagenomes</taxon>
        <taxon>ecological metagenomes</taxon>
    </lineage>
</organism>
<feature type="transmembrane region" description="Helical" evidence="1">
    <location>
        <begin position="7"/>
        <end position="26"/>
    </location>
</feature>
<comment type="caution">
    <text evidence="2">The sequence shown here is derived from an EMBL/GenBank/DDBJ whole genome shotgun (WGS) entry which is preliminary data.</text>
</comment>
<name>A0A1J5RBA0_9ZZZZ</name>
<keyword evidence="1" id="KW-0812">Transmembrane</keyword>
<sequence>MKLKISIFHWLGISVGMGLVAVSTYACIAGGTAGLLTLPIAAFGMLGVWMIWLDILMSQRPPTKRQAELREQWKRKARETNLDGTPMIIPGVVDMHGRMWGDTGDRWGSKLDD</sequence>
<protein>
    <submittedName>
        <fullName evidence="2">Uncharacterized protein</fullName>
    </submittedName>
</protein>
<keyword evidence="1" id="KW-1133">Transmembrane helix</keyword>
<reference evidence="2" key="1">
    <citation type="submission" date="2016-10" db="EMBL/GenBank/DDBJ databases">
        <title>Sequence of Gallionella enrichment culture.</title>
        <authorList>
            <person name="Poehlein A."/>
            <person name="Muehling M."/>
            <person name="Daniel R."/>
        </authorList>
    </citation>
    <scope>NUCLEOTIDE SEQUENCE</scope>
</reference>
<keyword evidence="1" id="KW-0472">Membrane</keyword>
<evidence type="ECO:0000313" key="2">
    <source>
        <dbReference type="EMBL" id="OIQ86939.1"/>
    </source>
</evidence>
<proteinExistence type="predicted"/>
<feature type="transmembrane region" description="Helical" evidence="1">
    <location>
        <begin position="32"/>
        <end position="56"/>
    </location>
</feature>
<dbReference type="AlphaFoldDB" id="A0A1J5RBA0"/>
<gene>
    <name evidence="2" type="ORF">GALL_311980</name>
</gene>
<dbReference type="EMBL" id="MLJW01000450">
    <property type="protein sequence ID" value="OIQ86939.1"/>
    <property type="molecule type" value="Genomic_DNA"/>
</dbReference>
<accession>A0A1J5RBA0</accession>
<dbReference type="PROSITE" id="PS51257">
    <property type="entry name" value="PROKAR_LIPOPROTEIN"/>
    <property type="match status" value="1"/>
</dbReference>